<feature type="compositionally biased region" description="Pro residues" evidence="3">
    <location>
        <begin position="396"/>
        <end position="406"/>
    </location>
</feature>
<reference evidence="5" key="1">
    <citation type="journal article" date="2020" name="Nat. Commun.">
        <title>Large-scale genome sequencing of mycorrhizal fungi provides insights into the early evolution of symbiotic traits.</title>
        <authorList>
            <person name="Miyauchi S."/>
            <person name="Kiss E."/>
            <person name="Kuo A."/>
            <person name="Drula E."/>
            <person name="Kohler A."/>
            <person name="Sanchez-Garcia M."/>
            <person name="Morin E."/>
            <person name="Andreopoulos B."/>
            <person name="Barry K.W."/>
            <person name="Bonito G."/>
            <person name="Buee M."/>
            <person name="Carver A."/>
            <person name="Chen C."/>
            <person name="Cichocki N."/>
            <person name="Clum A."/>
            <person name="Culley D."/>
            <person name="Crous P.W."/>
            <person name="Fauchery L."/>
            <person name="Girlanda M."/>
            <person name="Hayes R.D."/>
            <person name="Keri Z."/>
            <person name="LaButti K."/>
            <person name="Lipzen A."/>
            <person name="Lombard V."/>
            <person name="Magnuson J."/>
            <person name="Maillard F."/>
            <person name="Murat C."/>
            <person name="Nolan M."/>
            <person name="Ohm R.A."/>
            <person name="Pangilinan J."/>
            <person name="Pereira M.F."/>
            <person name="Perotto S."/>
            <person name="Peter M."/>
            <person name="Pfister S."/>
            <person name="Riley R."/>
            <person name="Sitrit Y."/>
            <person name="Stielow J.B."/>
            <person name="Szollosi G."/>
            <person name="Zifcakova L."/>
            <person name="Stursova M."/>
            <person name="Spatafora J.W."/>
            <person name="Tedersoo L."/>
            <person name="Vaario L.M."/>
            <person name="Yamada A."/>
            <person name="Yan M."/>
            <person name="Wang P."/>
            <person name="Xu J."/>
            <person name="Bruns T."/>
            <person name="Baldrian P."/>
            <person name="Vilgalys R."/>
            <person name="Dunand C."/>
            <person name="Henrissat B."/>
            <person name="Grigoriev I.V."/>
            <person name="Hibbett D."/>
            <person name="Nagy L.G."/>
            <person name="Martin F.M."/>
        </authorList>
    </citation>
    <scope>NUCLEOTIDE SEQUENCE</scope>
    <source>
        <strain evidence="5">UP504</strain>
    </source>
</reference>
<proteinExistence type="inferred from homology"/>
<evidence type="ECO:0000256" key="3">
    <source>
        <dbReference type="SAM" id="MobiDB-lite"/>
    </source>
</evidence>
<dbReference type="GO" id="GO:0000775">
    <property type="term" value="C:chromosome, centromeric region"/>
    <property type="evidence" value="ECO:0007669"/>
    <property type="project" value="InterPro"/>
</dbReference>
<dbReference type="OrthoDB" id="3271233at2759"/>
<feature type="compositionally biased region" description="Low complexity" evidence="3">
    <location>
        <begin position="115"/>
        <end position="124"/>
    </location>
</feature>
<evidence type="ECO:0000256" key="2">
    <source>
        <dbReference type="ARBA" id="ARBA00022829"/>
    </source>
</evidence>
<evidence type="ECO:0000313" key="5">
    <source>
        <dbReference type="EMBL" id="KAF9507874.1"/>
    </source>
</evidence>
<feature type="compositionally biased region" description="Polar residues" evidence="3">
    <location>
        <begin position="256"/>
        <end position="266"/>
    </location>
</feature>
<dbReference type="Proteomes" id="UP000886523">
    <property type="component" value="Unassembled WGS sequence"/>
</dbReference>
<accession>A0A9P6AL63</accession>
<protein>
    <recommendedName>
        <fullName evidence="4">Shugoshin C-terminal domain-containing protein</fullName>
    </recommendedName>
</protein>
<keyword evidence="6" id="KW-1185">Reference proteome</keyword>
<sequence>MLDLVDETTRANDWARKNLASLRRSFDLLEKEPAPPPIVIPAVNRPRSSISSAVVVSKPPDMDLIHEVDSEDETALHTSNKERSSGQKPLSVVSRFATASVTNPIETRVEMPTLSSTPASSSRTSIRRPIRRQSGLLSPSEFRPWSSSSPPSSPVQEVPNGVNNGDGFTEFDALAPISTNVSTPDHVVSTRMKDKGKRKVTPNVAAASNPPPEQEQRNEEFIDRAQQLHDLTNSPPPTNRSIVERRSRKNLVATVLSEQPEGQDSTAALAPRPRTERRRKVPSIVIDEDAEIDDRGRNIAPELEGRKPSAKEEDLVIIPTATLARPSRPHSPIPLAHIQLPTASHGDGGRERRVRKSINYAEPKLNTKMRKPDGYGTSSGGRLSSSVSGAPSSSSSPPPLSDPVPVPTRKRRLSADANPNPPAPSSSPMGDVDEPRNAVERERERERLRANKRAFVEEDDYEDVHASTAVTSKNMNTVTTMNTSGTTISGRAGENGVDLNGHGLWHDSSRAKSGIKALSRRHTMARKRKTPSGVVAPISDDEEEPDVEADAYDDGGDDADDDDFRLPLGISGRKKTTSRSRGLGSSANGRR</sequence>
<dbReference type="Pfam" id="PF07557">
    <property type="entry name" value="Shugoshin_C"/>
    <property type="match status" value="1"/>
</dbReference>
<feature type="domain" description="Shugoshin C-terminal" evidence="4">
    <location>
        <begin position="350"/>
        <end position="371"/>
    </location>
</feature>
<feature type="region of interest" description="Disordered" evidence="3">
    <location>
        <begin position="185"/>
        <end position="279"/>
    </location>
</feature>
<gene>
    <name evidence="5" type="ORF">BS47DRAFT_1488632</name>
</gene>
<evidence type="ECO:0000313" key="6">
    <source>
        <dbReference type="Proteomes" id="UP000886523"/>
    </source>
</evidence>
<feature type="compositionally biased region" description="Basic and acidic residues" evidence="3">
    <location>
        <begin position="433"/>
        <end position="446"/>
    </location>
</feature>
<comment type="similarity">
    <text evidence="1">Belongs to the shugoshin family.</text>
</comment>
<name>A0A9P6AL63_9AGAM</name>
<dbReference type="GO" id="GO:0045132">
    <property type="term" value="P:meiotic chromosome segregation"/>
    <property type="evidence" value="ECO:0007669"/>
    <property type="project" value="InterPro"/>
</dbReference>
<feature type="compositionally biased region" description="Basic and acidic residues" evidence="3">
    <location>
        <begin position="214"/>
        <end position="227"/>
    </location>
</feature>
<feature type="compositionally biased region" description="Acidic residues" evidence="3">
    <location>
        <begin position="539"/>
        <end position="563"/>
    </location>
</feature>
<feature type="compositionally biased region" description="Low complexity" evidence="3">
    <location>
        <begin position="374"/>
        <end position="395"/>
    </location>
</feature>
<dbReference type="InterPro" id="IPR011515">
    <property type="entry name" value="Shugoshin_C"/>
</dbReference>
<dbReference type="EMBL" id="MU129070">
    <property type="protein sequence ID" value="KAF9507874.1"/>
    <property type="molecule type" value="Genomic_DNA"/>
</dbReference>
<feature type="region of interest" description="Disordered" evidence="3">
    <location>
        <begin position="322"/>
        <end position="446"/>
    </location>
</feature>
<comment type="caution">
    <text evidence="5">The sequence shown here is derived from an EMBL/GenBank/DDBJ whole genome shotgun (WGS) entry which is preliminary data.</text>
</comment>
<feature type="compositionally biased region" description="Basic residues" evidence="3">
    <location>
        <begin position="519"/>
        <end position="530"/>
    </location>
</feature>
<feature type="region of interest" description="Disordered" evidence="3">
    <location>
        <begin position="71"/>
        <end position="91"/>
    </location>
</feature>
<dbReference type="AlphaFoldDB" id="A0A9P6AL63"/>
<feature type="region of interest" description="Disordered" evidence="3">
    <location>
        <begin position="519"/>
        <end position="591"/>
    </location>
</feature>
<organism evidence="5 6">
    <name type="scientific">Hydnum rufescens UP504</name>
    <dbReference type="NCBI Taxonomy" id="1448309"/>
    <lineage>
        <taxon>Eukaryota</taxon>
        <taxon>Fungi</taxon>
        <taxon>Dikarya</taxon>
        <taxon>Basidiomycota</taxon>
        <taxon>Agaricomycotina</taxon>
        <taxon>Agaricomycetes</taxon>
        <taxon>Cantharellales</taxon>
        <taxon>Hydnaceae</taxon>
        <taxon>Hydnum</taxon>
    </lineage>
</organism>
<dbReference type="GO" id="GO:0005634">
    <property type="term" value="C:nucleus"/>
    <property type="evidence" value="ECO:0007669"/>
    <property type="project" value="InterPro"/>
</dbReference>
<evidence type="ECO:0000259" key="4">
    <source>
        <dbReference type="Pfam" id="PF07557"/>
    </source>
</evidence>
<keyword evidence="2" id="KW-0159">Chromosome partition</keyword>
<evidence type="ECO:0000256" key="1">
    <source>
        <dbReference type="ARBA" id="ARBA00010845"/>
    </source>
</evidence>
<feature type="region of interest" description="Disordered" evidence="3">
    <location>
        <begin position="108"/>
        <end position="169"/>
    </location>
</feature>
<feature type="compositionally biased region" description="Low complexity" evidence="3">
    <location>
        <begin position="132"/>
        <end position="150"/>
    </location>
</feature>
<feature type="compositionally biased region" description="Polar residues" evidence="3">
    <location>
        <begin position="579"/>
        <end position="591"/>
    </location>
</feature>